<gene>
    <name evidence="2" type="ORF">NG653_01455</name>
</gene>
<dbReference type="InterPro" id="IPR029069">
    <property type="entry name" value="HotDog_dom_sf"/>
</dbReference>
<sequence>MTMTDYLNHIVEKLPFAEPFLFVDGLTHLDEDRVRGFFRFRPDLDFYRGHFRDRPVTPGVLLTECCAQIGLVCLGIHLLGRQHQEREGGYVVALAESSMEFLHPVYPGERVEVTGEKVFFRFGKLKVKVSLTRADGQMACRGELAGMLKPEEP</sequence>
<keyword evidence="1" id="KW-0456">Lyase</keyword>
<dbReference type="EMBL" id="JAMXIB010000001">
    <property type="protein sequence ID" value="MCO5723502.1"/>
    <property type="molecule type" value="Genomic_DNA"/>
</dbReference>
<dbReference type="Proteomes" id="UP001206312">
    <property type="component" value="Unassembled WGS sequence"/>
</dbReference>
<organism evidence="2 3">
    <name type="scientific">Robiginitalea marina</name>
    <dbReference type="NCBI Taxonomy" id="2954105"/>
    <lineage>
        <taxon>Bacteria</taxon>
        <taxon>Pseudomonadati</taxon>
        <taxon>Bacteroidota</taxon>
        <taxon>Flavobacteriia</taxon>
        <taxon>Flavobacteriales</taxon>
        <taxon>Flavobacteriaceae</taxon>
        <taxon>Robiginitalea</taxon>
    </lineage>
</organism>
<evidence type="ECO:0000256" key="1">
    <source>
        <dbReference type="ARBA" id="ARBA00023239"/>
    </source>
</evidence>
<evidence type="ECO:0000313" key="3">
    <source>
        <dbReference type="Proteomes" id="UP001206312"/>
    </source>
</evidence>
<evidence type="ECO:0000313" key="2">
    <source>
        <dbReference type="EMBL" id="MCO5723502.1"/>
    </source>
</evidence>
<dbReference type="InterPro" id="IPR013114">
    <property type="entry name" value="FabA_FabZ"/>
</dbReference>
<dbReference type="PANTHER" id="PTHR30272:SF1">
    <property type="entry name" value="3-HYDROXYACYL-[ACYL-CARRIER-PROTEIN] DEHYDRATASE"/>
    <property type="match status" value="1"/>
</dbReference>
<dbReference type="RefSeq" id="WP_252739877.1">
    <property type="nucleotide sequence ID" value="NZ_JAMXIB010000001.1"/>
</dbReference>
<dbReference type="CDD" id="cd00493">
    <property type="entry name" value="FabA_FabZ"/>
    <property type="match status" value="1"/>
</dbReference>
<dbReference type="SUPFAM" id="SSF54637">
    <property type="entry name" value="Thioesterase/thiol ester dehydrase-isomerase"/>
    <property type="match status" value="1"/>
</dbReference>
<protein>
    <submittedName>
        <fullName evidence="2">Hydroxymyristoyl-ACP dehydratase</fullName>
    </submittedName>
</protein>
<reference evidence="2 3" key="1">
    <citation type="submission" date="2022-06" db="EMBL/GenBank/DDBJ databases">
        <authorList>
            <person name="Xuan X."/>
        </authorList>
    </citation>
    <scope>NUCLEOTIDE SEQUENCE [LARGE SCALE GENOMIC DNA]</scope>
    <source>
        <strain evidence="2 3">2V75</strain>
    </source>
</reference>
<dbReference type="PANTHER" id="PTHR30272">
    <property type="entry name" value="3-HYDROXYACYL-[ACYL-CARRIER-PROTEIN] DEHYDRATASE"/>
    <property type="match status" value="1"/>
</dbReference>
<name>A0ABT1AV87_9FLAO</name>
<dbReference type="Gene3D" id="3.10.129.10">
    <property type="entry name" value="Hotdog Thioesterase"/>
    <property type="match status" value="1"/>
</dbReference>
<accession>A0ABT1AV87</accession>
<keyword evidence="3" id="KW-1185">Reference proteome</keyword>
<comment type="caution">
    <text evidence="2">The sequence shown here is derived from an EMBL/GenBank/DDBJ whole genome shotgun (WGS) entry which is preliminary data.</text>
</comment>
<proteinExistence type="predicted"/>
<dbReference type="Pfam" id="PF07977">
    <property type="entry name" value="FabA"/>
    <property type="match status" value="1"/>
</dbReference>